<organism evidence="8 9">
    <name type="scientific">Slackia isoflavoniconvertens</name>
    <dbReference type="NCBI Taxonomy" id="572010"/>
    <lineage>
        <taxon>Bacteria</taxon>
        <taxon>Bacillati</taxon>
        <taxon>Actinomycetota</taxon>
        <taxon>Coriobacteriia</taxon>
        <taxon>Eggerthellales</taxon>
        <taxon>Eggerthellaceae</taxon>
        <taxon>Slackia</taxon>
    </lineage>
</organism>
<keyword evidence="4" id="KW-0378">Hydrolase</keyword>
<dbReference type="Gene3D" id="3.40.960.10">
    <property type="entry name" value="VSR Endonuclease"/>
    <property type="match status" value="1"/>
</dbReference>
<reference evidence="8 9" key="1">
    <citation type="journal article" date="2018" name="Elife">
        <title>Discovery and characterization of a prevalent human gut bacterial enzyme sufficient for the inactivation of a family of plant toxins.</title>
        <authorList>
            <person name="Koppel N."/>
            <person name="Bisanz J.E."/>
            <person name="Pandelia M.E."/>
            <person name="Turnbaugh P.J."/>
            <person name="Balskus E.P."/>
        </authorList>
    </citation>
    <scope>NUCLEOTIDE SEQUENCE [LARGE SCALE GENOMIC DNA]</scope>
    <source>
        <strain evidence="8 9">OB21 GAM31</strain>
    </source>
</reference>
<comment type="caution">
    <text evidence="8">The sequence shown here is derived from an EMBL/GenBank/DDBJ whole genome shotgun (WGS) entry which is preliminary data.</text>
</comment>
<proteinExistence type="inferred from homology"/>
<keyword evidence="1" id="KW-0540">Nuclease</keyword>
<sequence length="244" mass="27437">MANDNKKTAAARGKQSVSRARKSASLNASSQVVGQRARRFGACASAPRTRAQAKRIAAGLSVGAHRVKKASCEGLWYVSVARDNRPLTRESCREARCVLAALPEKRPYVSAATHASMQGNKSKDTKPELLVRERLREAGLGGYRLQWKAPGRPDVAWPGKKVCLLINGCFWHRCPKCNPPAPKKNLEYWVPKFERNVERDQRNLALLQEQGWRVHVIWECELKKKTIDATFESLIPVLREELDK</sequence>
<dbReference type="GO" id="GO:0006298">
    <property type="term" value="P:mismatch repair"/>
    <property type="evidence" value="ECO:0007669"/>
    <property type="project" value="InterPro"/>
</dbReference>
<dbReference type="GO" id="GO:0016787">
    <property type="term" value="F:hydrolase activity"/>
    <property type="evidence" value="ECO:0007669"/>
    <property type="project" value="UniProtKB-KW"/>
</dbReference>
<dbReference type="CDD" id="cd00221">
    <property type="entry name" value="Vsr"/>
    <property type="match status" value="1"/>
</dbReference>
<evidence type="ECO:0000256" key="1">
    <source>
        <dbReference type="ARBA" id="ARBA00022722"/>
    </source>
</evidence>
<gene>
    <name evidence="8" type="ORF">C1881_09670</name>
</gene>
<dbReference type="GO" id="GO:0004519">
    <property type="term" value="F:endonuclease activity"/>
    <property type="evidence" value="ECO:0007669"/>
    <property type="project" value="UniProtKB-KW"/>
</dbReference>
<dbReference type="InterPro" id="IPR004603">
    <property type="entry name" value="DNA_mismatch_endonuc_vsr"/>
</dbReference>
<dbReference type="EMBL" id="PPTO01000021">
    <property type="protein sequence ID" value="RDB55193.1"/>
    <property type="molecule type" value="Genomic_DNA"/>
</dbReference>
<dbReference type="InterPro" id="IPR011335">
    <property type="entry name" value="Restrct_endonuc-II-like"/>
</dbReference>
<name>A0A369L5V0_9ACTN</name>
<dbReference type="SUPFAM" id="SSF52980">
    <property type="entry name" value="Restriction endonuclease-like"/>
    <property type="match status" value="1"/>
</dbReference>
<evidence type="ECO:0000313" key="8">
    <source>
        <dbReference type="EMBL" id="RDB55193.1"/>
    </source>
</evidence>
<accession>A0A369L5V0</accession>
<protein>
    <submittedName>
        <fullName evidence="8">Very short patch repair endonuclease</fullName>
    </submittedName>
</protein>
<evidence type="ECO:0000256" key="7">
    <source>
        <dbReference type="SAM" id="MobiDB-lite"/>
    </source>
</evidence>
<feature type="region of interest" description="Disordered" evidence="7">
    <location>
        <begin position="1"/>
        <end position="31"/>
    </location>
</feature>
<evidence type="ECO:0000256" key="5">
    <source>
        <dbReference type="ARBA" id="ARBA00023204"/>
    </source>
</evidence>
<keyword evidence="5" id="KW-0234">DNA repair</keyword>
<dbReference type="Pfam" id="PF03852">
    <property type="entry name" value="Vsr"/>
    <property type="match status" value="1"/>
</dbReference>
<dbReference type="Proteomes" id="UP000253975">
    <property type="component" value="Unassembled WGS sequence"/>
</dbReference>
<evidence type="ECO:0000256" key="4">
    <source>
        <dbReference type="ARBA" id="ARBA00022801"/>
    </source>
</evidence>
<dbReference type="NCBIfam" id="TIGR00632">
    <property type="entry name" value="vsr"/>
    <property type="match status" value="1"/>
</dbReference>
<evidence type="ECO:0000256" key="6">
    <source>
        <dbReference type="ARBA" id="ARBA00029466"/>
    </source>
</evidence>
<evidence type="ECO:0000256" key="3">
    <source>
        <dbReference type="ARBA" id="ARBA00022763"/>
    </source>
</evidence>
<comment type="similarity">
    <text evidence="6">Belongs to the Vsr family.</text>
</comment>
<dbReference type="RefSeq" id="WP_114616317.1">
    <property type="nucleotide sequence ID" value="NZ_PPTO01000021.1"/>
</dbReference>
<dbReference type="AlphaFoldDB" id="A0A369L5V0"/>
<keyword evidence="2 8" id="KW-0255">Endonuclease</keyword>
<evidence type="ECO:0000313" key="9">
    <source>
        <dbReference type="Proteomes" id="UP000253975"/>
    </source>
</evidence>
<evidence type="ECO:0000256" key="2">
    <source>
        <dbReference type="ARBA" id="ARBA00022759"/>
    </source>
</evidence>
<keyword evidence="3" id="KW-0227">DNA damage</keyword>